<feature type="transmembrane region" description="Helical" evidence="1">
    <location>
        <begin position="60"/>
        <end position="82"/>
    </location>
</feature>
<keyword evidence="1" id="KW-1133">Transmembrane helix</keyword>
<dbReference type="AlphaFoldDB" id="X0VUG6"/>
<dbReference type="EMBL" id="BARS01029409">
    <property type="protein sequence ID" value="GAG04191.1"/>
    <property type="molecule type" value="Genomic_DNA"/>
</dbReference>
<evidence type="ECO:0000313" key="3">
    <source>
        <dbReference type="EMBL" id="GAG04191.1"/>
    </source>
</evidence>
<feature type="non-terminal residue" evidence="3">
    <location>
        <position position="92"/>
    </location>
</feature>
<name>X0VUG6_9ZZZZ</name>
<keyword evidence="1" id="KW-0472">Membrane</keyword>
<proteinExistence type="predicted"/>
<feature type="domain" description="Phospholipid/glycerol acyltransferase" evidence="2">
    <location>
        <begin position="19"/>
        <end position="89"/>
    </location>
</feature>
<dbReference type="Pfam" id="PF01553">
    <property type="entry name" value="Acyltransferase"/>
    <property type="match status" value="1"/>
</dbReference>
<keyword evidence="1" id="KW-0812">Transmembrane</keyword>
<accession>X0VUG6</accession>
<sequence>MVYPISKLFRLIVTFPVKQVEGMENLPKDKPFVIASNHNSFIDPVILALVITKHLKKKKIYFISAMSLFFDLLLTISFSEFIGSIRLRKRSW</sequence>
<reference evidence="3" key="1">
    <citation type="journal article" date="2014" name="Front. Microbiol.">
        <title>High frequency of phylogenetically diverse reductive dehalogenase-homologous genes in deep subseafloor sedimentary metagenomes.</title>
        <authorList>
            <person name="Kawai M."/>
            <person name="Futagami T."/>
            <person name="Toyoda A."/>
            <person name="Takaki Y."/>
            <person name="Nishi S."/>
            <person name="Hori S."/>
            <person name="Arai W."/>
            <person name="Tsubouchi T."/>
            <person name="Morono Y."/>
            <person name="Uchiyama I."/>
            <person name="Ito T."/>
            <person name="Fujiyama A."/>
            <person name="Inagaki F."/>
            <person name="Takami H."/>
        </authorList>
    </citation>
    <scope>NUCLEOTIDE SEQUENCE</scope>
    <source>
        <strain evidence="3">Expedition CK06-06</strain>
    </source>
</reference>
<evidence type="ECO:0000256" key="1">
    <source>
        <dbReference type="SAM" id="Phobius"/>
    </source>
</evidence>
<dbReference type="SUPFAM" id="SSF69593">
    <property type="entry name" value="Glycerol-3-phosphate (1)-acyltransferase"/>
    <property type="match status" value="1"/>
</dbReference>
<evidence type="ECO:0000259" key="2">
    <source>
        <dbReference type="Pfam" id="PF01553"/>
    </source>
</evidence>
<gene>
    <name evidence="3" type="ORF">S01H1_45969</name>
</gene>
<comment type="caution">
    <text evidence="3">The sequence shown here is derived from an EMBL/GenBank/DDBJ whole genome shotgun (WGS) entry which is preliminary data.</text>
</comment>
<organism evidence="3">
    <name type="scientific">marine sediment metagenome</name>
    <dbReference type="NCBI Taxonomy" id="412755"/>
    <lineage>
        <taxon>unclassified sequences</taxon>
        <taxon>metagenomes</taxon>
        <taxon>ecological metagenomes</taxon>
    </lineage>
</organism>
<protein>
    <recommendedName>
        <fullName evidence="2">Phospholipid/glycerol acyltransferase domain-containing protein</fullName>
    </recommendedName>
</protein>
<dbReference type="GO" id="GO:0016746">
    <property type="term" value="F:acyltransferase activity"/>
    <property type="evidence" value="ECO:0007669"/>
    <property type="project" value="InterPro"/>
</dbReference>
<dbReference type="InterPro" id="IPR002123">
    <property type="entry name" value="Plipid/glycerol_acylTrfase"/>
</dbReference>